<accession>A0A1T4W3D4</accession>
<feature type="transmembrane region" description="Helical" evidence="1">
    <location>
        <begin position="920"/>
        <end position="942"/>
    </location>
</feature>
<dbReference type="Gene3D" id="2.40.10.10">
    <property type="entry name" value="Trypsin-like serine proteases"/>
    <property type="match status" value="2"/>
</dbReference>
<feature type="domain" description="Pesticidal crystal protein Cry22Aa Ig-like" evidence="2">
    <location>
        <begin position="845"/>
        <end position="916"/>
    </location>
</feature>
<evidence type="ECO:0000256" key="1">
    <source>
        <dbReference type="SAM" id="Phobius"/>
    </source>
</evidence>
<dbReference type="Pfam" id="PF16403">
    <property type="entry name" value="Bact_surface_Ig-like"/>
    <property type="match status" value="1"/>
</dbReference>
<dbReference type="Gene3D" id="2.60.40.10">
    <property type="entry name" value="Immunoglobulins"/>
    <property type="match status" value="1"/>
</dbReference>
<name>A0A1T4W3D4_9GAMM</name>
<keyword evidence="1" id="KW-0472">Membrane</keyword>
<dbReference type="Proteomes" id="UP000190162">
    <property type="component" value="Unassembled WGS sequence"/>
</dbReference>
<evidence type="ECO:0000259" key="2">
    <source>
        <dbReference type="Pfam" id="PF16403"/>
    </source>
</evidence>
<organism evidence="3 4">
    <name type="scientific">Enterovibrio nigricans DSM 22720</name>
    <dbReference type="NCBI Taxonomy" id="1121868"/>
    <lineage>
        <taxon>Bacteria</taxon>
        <taxon>Pseudomonadati</taxon>
        <taxon>Pseudomonadota</taxon>
        <taxon>Gammaproteobacteria</taxon>
        <taxon>Vibrionales</taxon>
        <taxon>Vibrionaceae</taxon>
        <taxon>Enterovibrio</taxon>
    </lineage>
</organism>
<protein>
    <recommendedName>
        <fullName evidence="2">Pesticidal crystal protein Cry22Aa Ig-like domain-containing protein</fullName>
    </recommendedName>
</protein>
<dbReference type="SUPFAM" id="SSF50494">
    <property type="entry name" value="Trypsin-like serine proteases"/>
    <property type="match status" value="1"/>
</dbReference>
<gene>
    <name evidence="3" type="ORF">SAMN02745132_04708</name>
</gene>
<dbReference type="InterPro" id="IPR032179">
    <property type="entry name" value="Cry22Aa_Ig-like"/>
</dbReference>
<reference evidence="4" key="1">
    <citation type="submission" date="2017-02" db="EMBL/GenBank/DDBJ databases">
        <authorList>
            <person name="Varghese N."/>
            <person name="Submissions S."/>
        </authorList>
    </citation>
    <scope>NUCLEOTIDE SEQUENCE [LARGE SCALE GENOMIC DNA]</scope>
    <source>
        <strain evidence="4">DSM 22720</strain>
    </source>
</reference>
<dbReference type="OrthoDB" id="5928962at2"/>
<dbReference type="InterPro" id="IPR009003">
    <property type="entry name" value="Peptidase_S1_PA"/>
</dbReference>
<evidence type="ECO:0000313" key="4">
    <source>
        <dbReference type="Proteomes" id="UP000190162"/>
    </source>
</evidence>
<dbReference type="EMBL" id="FUXU01000149">
    <property type="protein sequence ID" value="SKA71746.1"/>
    <property type="molecule type" value="Genomic_DNA"/>
</dbReference>
<dbReference type="PANTHER" id="PTHR36234:SF5">
    <property type="entry name" value="LYSYL ENDOPEPTIDASE"/>
    <property type="match status" value="1"/>
</dbReference>
<keyword evidence="4" id="KW-1185">Reference proteome</keyword>
<dbReference type="AlphaFoldDB" id="A0A1T4W3D4"/>
<dbReference type="PANTHER" id="PTHR36234">
    <property type="entry name" value="LYSYL ENDOPEPTIDASE"/>
    <property type="match status" value="1"/>
</dbReference>
<dbReference type="InterPro" id="IPR013783">
    <property type="entry name" value="Ig-like_fold"/>
</dbReference>
<proteinExistence type="predicted"/>
<sequence length="963" mass="107514">MIVNSKKLNIKMMNLTIKTIFHTFILFSTMYTSLTYSHPSSNLPLLEGWDGSSRVVRSITFENNNDKRLLFRGENIPSGAMLQISNNAEYSETYPIVEGEFSFLYYGGVSVDLAIDFEDQLTPSKETKLTLVESYDLGKQSRKNSNIKNSLSVIGPRDDRRRLVCYKGTYIYPLSLSAMAVGAGSGSSIGTENLYLTNHHVLGDTGIKFGTASFNLYHKSCDGSITELNDPLRIRVSEVLFSGHDRASNQDYDFFKLNDFDYKYSEVKSLFGGLALSRQSPKVGQAVFIPQGGLRNIIGSVNDDGSKCSLVNITNTEIYYNCDTSGGASGSPVIDDNSGEILGVHFASVGSANKGVRTDQMIKDFPEKLNKVENFTRVSPVKEKINVSYVNHSPITNTSEVMDINQPVYFENENLDIEHKENYSLIHLKKLNEITGVITTDEKFDLPIKAWIEQDLVKLPINKIIPNANNTKLFISSPIVNDRFFSRSWLPLKVFNSEGELIQHSITSITQNWFDAFSLPFDENTADILKITHNSLYGESGIDINLSDGDNVLATFYAAQGPVSSSYYDNNLFNKLPLLVKEENTGKFATAYVRVYKIGACGRTAMNTQGGGCPVPVIRAKVEYHSDDNSNILSGKYKGILPLRIIHYPDNNLVNNLEIKLDLEIPTPTPYEAIAVYSGPNQTETKTMFTSNIEDASSIGTISSFDIPTNYSVRFHTNDGRFYTKNASGNAPWSNSSQISRIEVLSHPAMVHLEAKMPQEINYIRGENVDISLKDISIPNNISLKYKWTSNPYMPFLNGSISSSLSVSTPERFISKAPIRVEVSDGISTLVLNAKLSSLYSEKPEIEGVENVKVELGSTFDLLSDISAKDDYDGDITSKIKLIGKVNTNKIGVYQVTYTVFDSDNQETIKMREITVFNKLNGGSGGALSYFYMFMLWIIWYFRQCCILNNSIKQQCRTVYQNQ</sequence>
<dbReference type="InterPro" id="IPR043504">
    <property type="entry name" value="Peptidase_S1_PA_chymotrypsin"/>
</dbReference>
<evidence type="ECO:0000313" key="3">
    <source>
        <dbReference type="EMBL" id="SKA71746.1"/>
    </source>
</evidence>
<keyword evidence="1" id="KW-0812">Transmembrane</keyword>
<feature type="transmembrane region" description="Helical" evidence="1">
    <location>
        <begin position="12"/>
        <end position="34"/>
    </location>
</feature>
<dbReference type="Pfam" id="PF13365">
    <property type="entry name" value="Trypsin_2"/>
    <property type="match status" value="1"/>
</dbReference>
<dbReference type="RefSeq" id="WP_078754698.1">
    <property type="nucleotide sequence ID" value="NZ_FUXU01000149.1"/>
</dbReference>
<keyword evidence="1" id="KW-1133">Transmembrane helix</keyword>